<dbReference type="EMBL" id="NHSJ01000043">
    <property type="protein sequence ID" value="PPQ32110.1"/>
    <property type="molecule type" value="Genomic_DNA"/>
</dbReference>
<dbReference type="FunFam" id="3.20.20.70:FF:000059">
    <property type="entry name" value="N-ethylmaleimide reductase, FMN-linked"/>
    <property type="match status" value="1"/>
</dbReference>
<reference evidence="5 6" key="1">
    <citation type="journal article" date="2018" name="Arch. Microbiol.">
        <title>New insights into the metabolic potential of the phototrophic purple bacterium Rhodopila globiformis DSM 161(T) from its draft genome sequence and evidence for a vanadium-dependent nitrogenase.</title>
        <authorList>
            <person name="Imhoff J.F."/>
            <person name="Rahn T."/>
            <person name="Kunzel S."/>
            <person name="Neulinger S.C."/>
        </authorList>
    </citation>
    <scope>NUCLEOTIDE SEQUENCE [LARGE SCALE GENOMIC DNA]</scope>
    <source>
        <strain evidence="5 6">DSM 16996</strain>
    </source>
</reference>
<evidence type="ECO:0000313" key="5">
    <source>
        <dbReference type="EMBL" id="PPQ32110.1"/>
    </source>
</evidence>
<dbReference type="GO" id="GO:0010181">
    <property type="term" value="F:FMN binding"/>
    <property type="evidence" value="ECO:0007669"/>
    <property type="project" value="InterPro"/>
</dbReference>
<evidence type="ECO:0000256" key="1">
    <source>
        <dbReference type="ARBA" id="ARBA00001917"/>
    </source>
</evidence>
<comment type="caution">
    <text evidence="5">The sequence shown here is derived from an EMBL/GenBank/DDBJ whole genome shotgun (WGS) entry which is preliminary data.</text>
</comment>
<dbReference type="OrthoDB" id="9804454at2"/>
<evidence type="ECO:0000256" key="3">
    <source>
        <dbReference type="ARBA" id="ARBA00023002"/>
    </source>
</evidence>
<keyword evidence="3" id="KW-0560">Oxidoreductase</keyword>
<evidence type="ECO:0000259" key="4">
    <source>
        <dbReference type="Pfam" id="PF00724"/>
    </source>
</evidence>
<dbReference type="Proteomes" id="UP000239089">
    <property type="component" value="Unassembled WGS sequence"/>
</dbReference>
<dbReference type="GO" id="GO:0005829">
    <property type="term" value="C:cytosol"/>
    <property type="evidence" value="ECO:0007669"/>
    <property type="project" value="TreeGrafter"/>
</dbReference>
<accession>A0A2S6NBW4</accession>
<sequence length="364" mass="39114">MTVASSSKLFQPCQLGPLTLKNRIVMAPLTRNRARPGDNAPNALMAEYYRQRAGAGLIITEASPISQQGQGYINTPWIANEQQVAGWRVVTDAVHEAGGRIFIQLWHVGRVSHVSLQPNGGAPVAPSAIRANTKTFLSNGFVEVSEPRALGAEELPGIVADYVKAAKNASQAGFDGVEIHAANGYLLDQFQRDSSNKRTDEYGGSIENRARLTLEVVDAMLAALPPEKIGIRFSPVSPANDVADSDPQALFGYLVEQVAKRRLAYIHVVEGATGGPRDIAPFNFAALRKVFGGAYIANNGYDREMALAAVETGAADLVAFGRPFISNPDLVERLRRGAPLAEIDFATLYGGDFHGYTDYPAYAG</sequence>
<organism evidence="5 6">
    <name type="scientific">Rhodoblastus sphagnicola</name>
    <dbReference type="NCBI Taxonomy" id="333368"/>
    <lineage>
        <taxon>Bacteria</taxon>
        <taxon>Pseudomonadati</taxon>
        <taxon>Pseudomonadota</taxon>
        <taxon>Alphaproteobacteria</taxon>
        <taxon>Hyphomicrobiales</taxon>
        <taxon>Rhodoblastaceae</taxon>
        <taxon>Rhodoblastus</taxon>
    </lineage>
</organism>
<proteinExistence type="inferred from homology"/>
<dbReference type="GO" id="GO:0016628">
    <property type="term" value="F:oxidoreductase activity, acting on the CH-CH group of donors, NAD or NADP as acceptor"/>
    <property type="evidence" value="ECO:0007669"/>
    <property type="project" value="UniProtKB-ARBA"/>
</dbReference>
<dbReference type="InterPro" id="IPR045247">
    <property type="entry name" value="Oye-like"/>
</dbReference>
<dbReference type="PANTHER" id="PTHR22893:SF91">
    <property type="entry name" value="NADPH DEHYDROGENASE 2-RELATED"/>
    <property type="match status" value="1"/>
</dbReference>
<dbReference type="CDD" id="cd02933">
    <property type="entry name" value="OYE_like_FMN"/>
    <property type="match status" value="1"/>
</dbReference>
<dbReference type="InterPro" id="IPR001155">
    <property type="entry name" value="OxRdtase_FMN_N"/>
</dbReference>
<dbReference type="InterPro" id="IPR013785">
    <property type="entry name" value="Aldolase_TIM"/>
</dbReference>
<gene>
    <name evidence="5" type="ORF">CCR94_06695</name>
</gene>
<dbReference type="AlphaFoldDB" id="A0A2S6NBW4"/>
<evidence type="ECO:0000256" key="2">
    <source>
        <dbReference type="ARBA" id="ARBA00005979"/>
    </source>
</evidence>
<dbReference type="PANTHER" id="PTHR22893">
    <property type="entry name" value="NADH OXIDOREDUCTASE-RELATED"/>
    <property type="match status" value="1"/>
</dbReference>
<dbReference type="Pfam" id="PF00724">
    <property type="entry name" value="Oxidored_FMN"/>
    <property type="match status" value="1"/>
</dbReference>
<dbReference type="NCBIfam" id="NF007899">
    <property type="entry name" value="PRK10605.1"/>
    <property type="match status" value="1"/>
</dbReference>
<comment type="cofactor">
    <cofactor evidence="1">
        <name>FMN</name>
        <dbReference type="ChEBI" id="CHEBI:58210"/>
    </cofactor>
</comment>
<comment type="similarity">
    <text evidence="2">Belongs to the NADH:flavin oxidoreductase/NADH oxidase family.</text>
</comment>
<dbReference type="RefSeq" id="WP_104507109.1">
    <property type="nucleotide sequence ID" value="NZ_JACIGC010000008.1"/>
</dbReference>
<keyword evidence="6" id="KW-1185">Reference proteome</keyword>
<protein>
    <submittedName>
        <fullName evidence="5">Alkene reductase</fullName>
    </submittedName>
</protein>
<feature type="domain" description="NADH:flavin oxidoreductase/NADH oxidase N-terminal" evidence="4">
    <location>
        <begin position="8"/>
        <end position="339"/>
    </location>
</feature>
<dbReference type="SUPFAM" id="SSF51395">
    <property type="entry name" value="FMN-linked oxidoreductases"/>
    <property type="match status" value="1"/>
</dbReference>
<name>A0A2S6NBW4_9HYPH</name>
<dbReference type="Gene3D" id="3.20.20.70">
    <property type="entry name" value="Aldolase class I"/>
    <property type="match status" value="1"/>
</dbReference>
<evidence type="ECO:0000313" key="6">
    <source>
        <dbReference type="Proteomes" id="UP000239089"/>
    </source>
</evidence>